<organism evidence="3 4">
    <name type="scientific">Haloarcula onubensis</name>
    <dbReference type="NCBI Taxonomy" id="2950539"/>
    <lineage>
        <taxon>Archaea</taxon>
        <taxon>Methanobacteriati</taxon>
        <taxon>Methanobacteriota</taxon>
        <taxon>Stenosarchaea group</taxon>
        <taxon>Halobacteria</taxon>
        <taxon>Halobacteriales</taxon>
        <taxon>Haloarculaceae</taxon>
        <taxon>Haloarcula</taxon>
    </lineage>
</organism>
<dbReference type="PROSITE" id="PS51175">
    <property type="entry name" value="CBM6"/>
    <property type="match status" value="1"/>
</dbReference>
<keyword evidence="4" id="KW-1185">Reference proteome</keyword>
<sequence>MGDPDDRGSGAVKQPDGGVIQRGRGGRARSLRPNGTHEQPGIERHEVPGTVRVGDYHEYHHADRWNAVDTPLRAAGDIDWLASDEWLAYDVYIQAAGSYELTFHVAAADTFGGGDLGVVVDDDPLRRVAFESTGGWYDWAEVTTEVRLPRGIHTLRLVVFEGGWKLKQLELR</sequence>
<comment type="caution">
    <text evidence="3">The sequence shown here is derived from an EMBL/GenBank/DDBJ whole genome shotgun (WGS) entry which is preliminary data.</text>
</comment>
<evidence type="ECO:0000313" key="4">
    <source>
        <dbReference type="Proteomes" id="UP001268864"/>
    </source>
</evidence>
<dbReference type="RefSeq" id="WP_310899980.1">
    <property type="nucleotide sequence ID" value="NZ_JAMQOS010000002.1"/>
</dbReference>
<feature type="region of interest" description="Disordered" evidence="1">
    <location>
        <begin position="1"/>
        <end position="42"/>
    </location>
</feature>
<reference evidence="3 4" key="1">
    <citation type="submission" date="2022-06" db="EMBL/GenBank/DDBJ databases">
        <title>Halomicroarcula sp. a new haloarchaeum isolate from saline soil.</title>
        <authorList>
            <person name="Strakova D."/>
            <person name="Galisteo C."/>
            <person name="Sanchez-Porro C."/>
            <person name="Ventosa A."/>
        </authorList>
    </citation>
    <scope>NUCLEOTIDE SEQUENCE [LARGE SCALE GENOMIC DNA]</scope>
    <source>
        <strain evidence="3 4">S3CR25-11</strain>
    </source>
</reference>
<evidence type="ECO:0000256" key="1">
    <source>
        <dbReference type="SAM" id="MobiDB-lite"/>
    </source>
</evidence>
<dbReference type="CDD" id="cd04080">
    <property type="entry name" value="CBM6_cellulase-like"/>
    <property type="match status" value="1"/>
</dbReference>
<dbReference type="EMBL" id="JAMQOS010000002">
    <property type="protein sequence ID" value="MDS0282147.1"/>
    <property type="molecule type" value="Genomic_DNA"/>
</dbReference>
<protein>
    <submittedName>
        <fullName evidence="3">Carbohydrate-binding protein</fullName>
    </submittedName>
</protein>
<name>A0ABU2FN10_9EURY</name>
<evidence type="ECO:0000313" key="3">
    <source>
        <dbReference type="EMBL" id="MDS0282147.1"/>
    </source>
</evidence>
<dbReference type="Pfam" id="PF03422">
    <property type="entry name" value="CBM_6"/>
    <property type="match status" value="1"/>
</dbReference>
<dbReference type="Gene3D" id="2.60.120.260">
    <property type="entry name" value="Galactose-binding domain-like"/>
    <property type="match status" value="1"/>
</dbReference>
<accession>A0ABU2FN10</accession>
<evidence type="ECO:0000259" key="2">
    <source>
        <dbReference type="PROSITE" id="PS51175"/>
    </source>
</evidence>
<dbReference type="InterPro" id="IPR008979">
    <property type="entry name" value="Galactose-bd-like_sf"/>
</dbReference>
<proteinExistence type="predicted"/>
<feature type="domain" description="CBM6" evidence="2">
    <location>
        <begin position="49"/>
        <end position="172"/>
    </location>
</feature>
<gene>
    <name evidence="3" type="ORF">NDI86_08425</name>
</gene>
<dbReference type="SUPFAM" id="SSF49785">
    <property type="entry name" value="Galactose-binding domain-like"/>
    <property type="match status" value="1"/>
</dbReference>
<dbReference type="Proteomes" id="UP001268864">
    <property type="component" value="Unassembled WGS sequence"/>
</dbReference>
<dbReference type="InterPro" id="IPR005084">
    <property type="entry name" value="CBM6"/>
</dbReference>